<keyword evidence="2 4" id="KW-0863">Zinc-finger</keyword>
<dbReference type="KEGG" id="foc:113205133"/>
<dbReference type="InterPro" id="IPR018957">
    <property type="entry name" value="Znf_C3HC4_RING-type"/>
</dbReference>
<dbReference type="GO" id="GO:0008270">
    <property type="term" value="F:zinc ion binding"/>
    <property type="evidence" value="ECO:0007669"/>
    <property type="project" value="UniProtKB-KW"/>
</dbReference>
<dbReference type="Gene3D" id="3.30.40.10">
    <property type="entry name" value="Zinc/RING finger domain, C3HC4 (zinc finger)"/>
    <property type="match status" value="1"/>
</dbReference>
<evidence type="ECO:0000313" key="8">
    <source>
        <dbReference type="RefSeq" id="XP_026276412.1"/>
    </source>
</evidence>
<evidence type="ECO:0000313" key="7">
    <source>
        <dbReference type="Proteomes" id="UP000504606"/>
    </source>
</evidence>
<dbReference type="SMART" id="SM00184">
    <property type="entry name" value="RING"/>
    <property type="match status" value="2"/>
</dbReference>
<evidence type="ECO:0000256" key="2">
    <source>
        <dbReference type="ARBA" id="ARBA00022771"/>
    </source>
</evidence>
<dbReference type="GeneID" id="113205133"/>
<keyword evidence="1" id="KW-0479">Metal-binding</keyword>
<keyword evidence="3" id="KW-0862">Zinc</keyword>
<feature type="region of interest" description="Disordered" evidence="5">
    <location>
        <begin position="254"/>
        <end position="286"/>
    </location>
</feature>
<evidence type="ECO:0000256" key="1">
    <source>
        <dbReference type="ARBA" id="ARBA00022723"/>
    </source>
</evidence>
<evidence type="ECO:0000256" key="5">
    <source>
        <dbReference type="SAM" id="MobiDB-lite"/>
    </source>
</evidence>
<dbReference type="InterPro" id="IPR017907">
    <property type="entry name" value="Znf_RING_CS"/>
</dbReference>
<keyword evidence="7" id="KW-1185">Reference proteome</keyword>
<evidence type="ECO:0000259" key="6">
    <source>
        <dbReference type="PROSITE" id="PS50089"/>
    </source>
</evidence>
<dbReference type="SUPFAM" id="SSF57850">
    <property type="entry name" value="RING/U-box"/>
    <property type="match status" value="1"/>
</dbReference>
<dbReference type="InterPro" id="IPR001841">
    <property type="entry name" value="Znf_RING"/>
</dbReference>
<evidence type="ECO:0000256" key="3">
    <source>
        <dbReference type="ARBA" id="ARBA00022833"/>
    </source>
</evidence>
<feature type="domain" description="RING-type" evidence="6">
    <location>
        <begin position="9"/>
        <end position="56"/>
    </location>
</feature>
<dbReference type="PROSITE" id="PS00518">
    <property type="entry name" value="ZF_RING_1"/>
    <property type="match status" value="1"/>
</dbReference>
<dbReference type="PROSITE" id="PS50089">
    <property type="entry name" value="ZF_RING_2"/>
    <property type="match status" value="2"/>
</dbReference>
<organism evidence="7 8">
    <name type="scientific">Frankliniella occidentalis</name>
    <name type="common">Western flower thrips</name>
    <name type="synonym">Euthrips occidentalis</name>
    <dbReference type="NCBI Taxonomy" id="133901"/>
    <lineage>
        <taxon>Eukaryota</taxon>
        <taxon>Metazoa</taxon>
        <taxon>Ecdysozoa</taxon>
        <taxon>Arthropoda</taxon>
        <taxon>Hexapoda</taxon>
        <taxon>Insecta</taxon>
        <taxon>Pterygota</taxon>
        <taxon>Neoptera</taxon>
        <taxon>Paraneoptera</taxon>
        <taxon>Thysanoptera</taxon>
        <taxon>Terebrantia</taxon>
        <taxon>Thripoidea</taxon>
        <taxon>Thripidae</taxon>
        <taxon>Frankliniella</taxon>
    </lineage>
</organism>
<evidence type="ECO:0000256" key="4">
    <source>
        <dbReference type="PROSITE-ProRule" id="PRU00175"/>
    </source>
</evidence>
<name>A0A6J1S5X7_FRAOC</name>
<reference evidence="8" key="1">
    <citation type="submission" date="2025-08" db="UniProtKB">
        <authorList>
            <consortium name="RefSeq"/>
        </authorList>
    </citation>
    <scope>IDENTIFICATION</scope>
    <source>
        <tissue evidence="8">Whole organism</tissue>
    </source>
</reference>
<dbReference type="InterPro" id="IPR013083">
    <property type="entry name" value="Znf_RING/FYVE/PHD"/>
</dbReference>
<proteinExistence type="predicted"/>
<dbReference type="Proteomes" id="UP000504606">
    <property type="component" value="Unplaced"/>
</dbReference>
<dbReference type="Pfam" id="PF00097">
    <property type="entry name" value="zf-C3HC4"/>
    <property type="match status" value="1"/>
</dbReference>
<feature type="region of interest" description="Disordered" evidence="5">
    <location>
        <begin position="172"/>
        <end position="228"/>
    </location>
</feature>
<gene>
    <name evidence="8" type="primary">LOC113205133</name>
</gene>
<accession>A0A6J1S5X7</accession>
<feature type="domain" description="RING-type" evidence="6">
    <location>
        <begin position="80"/>
        <end position="127"/>
    </location>
</feature>
<protein>
    <submittedName>
        <fullName evidence="8">Uncharacterized protein LOC113205133</fullName>
    </submittedName>
</protein>
<sequence>MSSMPKDTCTECRQTKRSSEVTTYDMCNKHRLCKECVLKQPSVRTRATAVQCPVCELSRRRLAVTVRADLAREERSKVQCKVCDRYGPGTLMSCGHGYCPTCVRTLPKSALSRNLDGTIKRGCPDCEKKAAQEFREEARSAMQHAESCAMLERDAREHRERMEDIALLRATKPRKRQAPKAPEARPLTVPKGPDFACTAPKPKPSMKAASAPHLAAKPSGKKAHASGATVDRKVSFNPMVEHKIITPLQRNKRLSLPAAAGAGPSSATARRLRSDHHSDLSDCEPMSPVEKLRTFSRHWGVNSP</sequence>
<feature type="compositionally biased region" description="Low complexity" evidence="5">
    <location>
        <begin position="254"/>
        <end position="267"/>
    </location>
</feature>
<dbReference type="AlphaFoldDB" id="A0A6J1S5X7"/>
<dbReference type="RefSeq" id="XP_026276412.1">
    <property type="nucleotide sequence ID" value="XM_026420627.2"/>
</dbReference>